<dbReference type="Pfam" id="PF00270">
    <property type="entry name" value="DEAD"/>
    <property type="match status" value="1"/>
</dbReference>
<sequence length="1174" mass="130615">MWARCARVRTRCPHPSNGTFSNIPPNQNPKPRGLQYIAHRNHDIPSLLSIPPDGIASRAYVRPTKAICIRTRPKRLPPVGFLHLGSETAHDASCPLASSWRGNAGDDGDLPDAPGLSATPDTSSTAQGEKNVKARKPFRIGISRANLDSALETMRLARAHGLTLDEVKLQPSPGQPDCSSHAVPLKNDEALAARMKIGLEMARQEEKMKETLRLRQTLPLMAEGTQRALLKLINDNDIVIVLAKTGSGKTTQVPQIILDDNIVSGEGPCTSIVCTQPRRIATTSVAHRVAQERHDTMRNSVGYHIRNENWSPIPHGSITYCTTGILLNRLIANPQATLSSHSHIIVDEVHERDIQIDLVLSLLRRTIRARKAAHKSFPKIILMSATIDPTTFLNYFKEPADDGTVLTAKCLDVEGRRAHVETHYLADILSELSQGADIHPSMRQLIQGGHHQSSARHIEHEMQFSAKQKKLASSHSNAWGENENSPLSSAVDEADIAELTGPMRVGLTVSVIAHIAHTKPDGDVLVFFPGSTDMEKVELLLTSGRFDSLGLDFRDSNRFRLFKLHSLRRETNDQVFEPVPEGCRRIILTTNIAETSVTLPDVVYVVDTGKERNSLFDPSTLARSLPYAWISKTSSIQRRGRAGRVRNGHYYALFSRERHDSLRPMQRPKIEQSDLADLALQFKAFPHHVDVEGLLLETIDPPTSESIASAIRQLQSLGALTESGDITGLGRLLWRLGVHPALGKGILLGSLFGCLEPMLIIACHDPAAPLVSTLELSIDKLRAVKQQYLPESESDFAWIVGAFREYHAANLAGDENLMEELRETKHIRHRAYLDMMTTSKELYDILVEVGFLPALRPGQTIFESLPDYFNANSNNMVLVKALLINSVSAELAAWRGTTPSGGRKYGWSTNSRDLRGMISKHGVNEANTRGERRKKKRYRSHGRLMAYTWKQRALDGPDDIVWLEQASMVTPLMAILFCRSLSLQRDRVLELNDWLRLRVSAPDDVPLDISDQTAAILMELRKTIDRFVNLAWLELEKLTNNPRAFRSPHPSDNQGQGTTTPSSLGLGLRDVMVGAVVKMLDADEAHWKEWRERRRAEIASDVERERKEQEGAAEAVVGEERQEAERHEDVEAAEQDEIDSDASEEEDADIEPALDEGDRGNEAGGEPRYEKTTA</sequence>
<name>W9WVK2_9EURO</name>
<dbReference type="RefSeq" id="XP_007746795.1">
    <property type="nucleotide sequence ID" value="XM_007748605.1"/>
</dbReference>
<dbReference type="OrthoDB" id="5600252at2759"/>
<dbReference type="GO" id="GO:0003724">
    <property type="term" value="F:RNA helicase activity"/>
    <property type="evidence" value="ECO:0007669"/>
    <property type="project" value="UniProtKB-EC"/>
</dbReference>
<gene>
    <name evidence="8" type="ORF">A1O5_08020</name>
</gene>
<dbReference type="GO" id="GO:1990904">
    <property type="term" value="C:ribonucleoprotein complex"/>
    <property type="evidence" value="ECO:0007669"/>
    <property type="project" value="UniProtKB-ARBA"/>
</dbReference>
<dbReference type="InterPro" id="IPR007502">
    <property type="entry name" value="Helicase-assoc_dom"/>
</dbReference>
<dbReference type="GeneID" id="19192722"/>
<accession>W9WVK2</accession>
<proteinExistence type="predicted"/>
<feature type="compositionally biased region" description="Basic and acidic residues" evidence="5">
    <location>
        <begin position="1100"/>
        <end position="1110"/>
    </location>
</feature>
<dbReference type="Gene3D" id="1.20.120.1080">
    <property type="match status" value="1"/>
</dbReference>
<feature type="domain" description="Helicase ATP-binding" evidence="6">
    <location>
        <begin position="230"/>
        <end position="405"/>
    </location>
</feature>
<dbReference type="GO" id="GO:0016787">
    <property type="term" value="F:hydrolase activity"/>
    <property type="evidence" value="ECO:0007669"/>
    <property type="project" value="UniProtKB-KW"/>
</dbReference>
<dbReference type="PANTHER" id="PTHR18934:SF203">
    <property type="entry name" value="ATP-DEPENDENT RNA HELICASE A"/>
    <property type="match status" value="1"/>
</dbReference>
<feature type="region of interest" description="Disordered" evidence="5">
    <location>
        <begin position="100"/>
        <end position="131"/>
    </location>
</feature>
<dbReference type="Gene3D" id="3.40.50.300">
    <property type="entry name" value="P-loop containing nucleotide triphosphate hydrolases"/>
    <property type="match status" value="2"/>
</dbReference>
<dbReference type="InterPro" id="IPR014001">
    <property type="entry name" value="Helicase_ATP-bd"/>
</dbReference>
<evidence type="ECO:0000259" key="6">
    <source>
        <dbReference type="PROSITE" id="PS51192"/>
    </source>
</evidence>
<dbReference type="InterPro" id="IPR048333">
    <property type="entry name" value="HA2_WH"/>
</dbReference>
<keyword evidence="3" id="KW-0378">Hydrolase</keyword>
<dbReference type="PROSITE" id="PS51192">
    <property type="entry name" value="HELICASE_ATP_BIND_1"/>
    <property type="match status" value="1"/>
</dbReference>
<keyword evidence="4" id="KW-0067">ATP-binding</keyword>
<organism evidence="8 9">
    <name type="scientific">Cladophialophora psammophila CBS 110553</name>
    <dbReference type="NCBI Taxonomy" id="1182543"/>
    <lineage>
        <taxon>Eukaryota</taxon>
        <taxon>Fungi</taxon>
        <taxon>Dikarya</taxon>
        <taxon>Ascomycota</taxon>
        <taxon>Pezizomycotina</taxon>
        <taxon>Eurotiomycetes</taxon>
        <taxon>Chaetothyriomycetidae</taxon>
        <taxon>Chaetothyriales</taxon>
        <taxon>Herpotrichiellaceae</taxon>
        <taxon>Cladophialophora</taxon>
    </lineage>
</organism>
<comment type="caution">
    <text evidence="8">The sequence shown here is derived from an EMBL/GenBank/DDBJ whole genome shotgun (WGS) entry which is preliminary data.</text>
</comment>
<evidence type="ECO:0000256" key="5">
    <source>
        <dbReference type="SAM" id="MobiDB-lite"/>
    </source>
</evidence>
<dbReference type="SUPFAM" id="SSF52540">
    <property type="entry name" value="P-loop containing nucleoside triphosphate hydrolases"/>
    <property type="match status" value="1"/>
</dbReference>
<feature type="compositionally biased region" description="Basic and acidic residues" evidence="5">
    <location>
        <begin position="1118"/>
        <end position="1130"/>
    </location>
</feature>
<dbReference type="AlphaFoldDB" id="W9WVK2"/>
<dbReference type="SMART" id="SM00487">
    <property type="entry name" value="DEXDc"/>
    <property type="match status" value="1"/>
</dbReference>
<dbReference type="PROSITE" id="PS00690">
    <property type="entry name" value="DEAH_ATP_HELICASE"/>
    <property type="match status" value="1"/>
</dbReference>
<feature type="compositionally biased region" description="Acidic residues" evidence="5">
    <location>
        <begin position="1131"/>
        <end position="1155"/>
    </location>
</feature>
<keyword evidence="2" id="KW-0547">Nucleotide-binding</keyword>
<evidence type="ECO:0000256" key="4">
    <source>
        <dbReference type="ARBA" id="ARBA00022840"/>
    </source>
</evidence>
<dbReference type="InterPro" id="IPR011545">
    <property type="entry name" value="DEAD/DEAH_box_helicase_dom"/>
</dbReference>
<dbReference type="PROSITE" id="PS51194">
    <property type="entry name" value="HELICASE_CTER"/>
    <property type="match status" value="1"/>
</dbReference>
<dbReference type="STRING" id="1182543.W9WVK2"/>
<evidence type="ECO:0000256" key="1">
    <source>
        <dbReference type="ARBA" id="ARBA00012552"/>
    </source>
</evidence>
<feature type="region of interest" description="Disordered" evidence="5">
    <location>
        <begin position="1043"/>
        <end position="1065"/>
    </location>
</feature>
<dbReference type="PANTHER" id="PTHR18934">
    <property type="entry name" value="ATP-DEPENDENT RNA HELICASE"/>
    <property type="match status" value="1"/>
</dbReference>
<feature type="compositionally biased region" description="Basic and acidic residues" evidence="5">
    <location>
        <begin position="1156"/>
        <end position="1174"/>
    </location>
</feature>
<dbReference type="CDD" id="cd18791">
    <property type="entry name" value="SF2_C_RHA"/>
    <property type="match status" value="1"/>
</dbReference>
<feature type="region of interest" description="Disordered" evidence="5">
    <location>
        <begin position="1100"/>
        <end position="1174"/>
    </location>
</feature>
<dbReference type="Pfam" id="PF04408">
    <property type="entry name" value="WHD_HA2"/>
    <property type="match status" value="1"/>
</dbReference>
<dbReference type="InterPro" id="IPR027417">
    <property type="entry name" value="P-loop_NTPase"/>
</dbReference>
<protein>
    <recommendedName>
        <fullName evidence="1">RNA helicase</fullName>
        <ecNumber evidence="1">3.6.4.13</ecNumber>
    </recommendedName>
</protein>
<dbReference type="InterPro" id="IPR002464">
    <property type="entry name" value="DNA/RNA_helicase_DEAH_CS"/>
</dbReference>
<dbReference type="CDD" id="cd17917">
    <property type="entry name" value="DEXHc_RHA-like"/>
    <property type="match status" value="1"/>
</dbReference>
<keyword evidence="9" id="KW-1185">Reference proteome</keyword>
<dbReference type="eggNOG" id="KOG0920">
    <property type="taxonomic scope" value="Eukaryota"/>
</dbReference>
<dbReference type="Proteomes" id="UP000019471">
    <property type="component" value="Unassembled WGS sequence"/>
</dbReference>
<feature type="compositionally biased region" description="Polar residues" evidence="5">
    <location>
        <begin position="119"/>
        <end position="128"/>
    </location>
</feature>
<evidence type="ECO:0000313" key="9">
    <source>
        <dbReference type="Proteomes" id="UP000019471"/>
    </source>
</evidence>
<evidence type="ECO:0000259" key="7">
    <source>
        <dbReference type="PROSITE" id="PS51194"/>
    </source>
</evidence>
<dbReference type="GO" id="GO:0003723">
    <property type="term" value="F:RNA binding"/>
    <property type="evidence" value="ECO:0007669"/>
    <property type="project" value="TreeGrafter"/>
</dbReference>
<dbReference type="InterPro" id="IPR001650">
    <property type="entry name" value="Helicase_C-like"/>
</dbReference>
<dbReference type="GO" id="GO:0005524">
    <property type="term" value="F:ATP binding"/>
    <property type="evidence" value="ECO:0007669"/>
    <property type="project" value="UniProtKB-KW"/>
</dbReference>
<evidence type="ECO:0000256" key="3">
    <source>
        <dbReference type="ARBA" id="ARBA00022801"/>
    </source>
</evidence>
<reference evidence="8 9" key="1">
    <citation type="submission" date="2013-03" db="EMBL/GenBank/DDBJ databases">
        <title>The Genome Sequence of Cladophialophora psammophila CBS 110553.</title>
        <authorList>
            <consortium name="The Broad Institute Genomics Platform"/>
            <person name="Cuomo C."/>
            <person name="de Hoog S."/>
            <person name="Gorbushina A."/>
            <person name="Walker B."/>
            <person name="Young S.K."/>
            <person name="Zeng Q."/>
            <person name="Gargeya S."/>
            <person name="Fitzgerald M."/>
            <person name="Haas B."/>
            <person name="Abouelleil A."/>
            <person name="Allen A.W."/>
            <person name="Alvarado L."/>
            <person name="Arachchi H.M."/>
            <person name="Berlin A.M."/>
            <person name="Chapman S.B."/>
            <person name="Gainer-Dewar J."/>
            <person name="Goldberg J."/>
            <person name="Griggs A."/>
            <person name="Gujja S."/>
            <person name="Hansen M."/>
            <person name="Howarth C."/>
            <person name="Imamovic A."/>
            <person name="Ireland A."/>
            <person name="Larimer J."/>
            <person name="McCowan C."/>
            <person name="Murphy C."/>
            <person name="Pearson M."/>
            <person name="Poon T.W."/>
            <person name="Priest M."/>
            <person name="Roberts A."/>
            <person name="Saif S."/>
            <person name="Shea T."/>
            <person name="Sisk P."/>
            <person name="Sykes S."/>
            <person name="Wortman J."/>
            <person name="Nusbaum C."/>
            <person name="Birren B."/>
        </authorList>
    </citation>
    <scope>NUCLEOTIDE SEQUENCE [LARGE SCALE GENOMIC DNA]</scope>
    <source>
        <strain evidence="8 9">CBS 110553</strain>
    </source>
</reference>
<evidence type="ECO:0000256" key="2">
    <source>
        <dbReference type="ARBA" id="ARBA00022741"/>
    </source>
</evidence>
<dbReference type="SMART" id="SM00490">
    <property type="entry name" value="HELICc"/>
    <property type="match status" value="1"/>
</dbReference>
<feature type="compositionally biased region" description="Polar residues" evidence="5">
    <location>
        <begin position="1050"/>
        <end position="1063"/>
    </location>
</feature>
<evidence type="ECO:0000313" key="8">
    <source>
        <dbReference type="EMBL" id="EXJ69085.1"/>
    </source>
</evidence>
<dbReference type="EMBL" id="AMGX01000012">
    <property type="protein sequence ID" value="EXJ69085.1"/>
    <property type="molecule type" value="Genomic_DNA"/>
</dbReference>
<dbReference type="Pfam" id="PF00271">
    <property type="entry name" value="Helicase_C"/>
    <property type="match status" value="1"/>
</dbReference>
<dbReference type="EC" id="3.6.4.13" evidence="1"/>
<dbReference type="HOGENOM" id="CLU_276938_0_0_1"/>
<feature type="domain" description="Helicase C-terminal" evidence="7">
    <location>
        <begin position="510"/>
        <end position="686"/>
    </location>
</feature>
<dbReference type="SMART" id="SM00847">
    <property type="entry name" value="HA2"/>
    <property type="match status" value="1"/>
</dbReference>